<keyword evidence="2" id="KW-1185">Reference proteome</keyword>
<evidence type="ECO:0000313" key="1">
    <source>
        <dbReference type="EMBL" id="CAI6346216.1"/>
    </source>
</evidence>
<accession>A0AAV0VX17</accession>
<evidence type="ECO:0000313" key="2">
    <source>
        <dbReference type="Proteomes" id="UP001160148"/>
    </source>
</evidence>
<proteinExistence type="predicted"/>
<organism evidence="1 2">
    <name type="scientific">Macrosiphum euphorbiae</name>
    <name type="common">potato aphid</name>
    <dbReference type="NCBI Taxonomy" id="13131"/>
    <lineage>
        <taxon>Eukaryota</taxon>
        <taxon>Metazoa</taxon>
        <taxon>Ecdysozoa</taxon>
        <taxon>Arthropoda</taxon>
        <taxon>Hexapoda</taxon>
        <taxon>Insecta</taxon>
        <taxon>Pterygota</taxon>
        <taxon>Neoptera</taxon>
        <taxon>Paraneoptera</taxon>
        <taxon>Hemiptera</taxon>
        <taxon>Sternorrhyncha</taxon>
        <taxon>Aphidomorpha</taxon>
        <taxon>Aphidoidea</taxon>
        <taxon>Aphididae</taxon>
        <taxon>Macrosiphini</taxon>
        <taxon>Macrosiphum</taxon>
    </lineage>
</organism>
<evidence type="ECO:0008006" key="3">
    <source>
        <dbReference type="Google" id="ProtNLM"/>
    </source>
</evidence>
<protein>
    <recommendedName>
        <fullName evidence="3">Nuclease HARBI1</fullName>
    </recommendedName>
</protein>
<comment type="caution">
    <text evidence="1">The sequence shown here is derived from an EMBL/GenBank/DDBJ whole genome shotgun (WGS) entry which is preliminary data.</text>
</comment>
<dbReference type="AlphaFoldDB" id="A0AAV0VX17"/>
<dbReference type="Proteomes" id="UP001160148">
    <property type="component" value="Unassembled WGS sequence"/>
</dbReference>
<reference evidence="1 2" key="1">
    <citation type="submission" date="2023-01" db="EMBL/GenBank/DDBJ databases">
        <authorList>
            <person name="Whitehead M."/>
        </authorList>
    </citation>
    <scope>NUCLEOTIDE SEQUENCE [LARGE SCALE GENOMIC DNA]</scope>
</reference>
<name>A0AAV0VX17_9HEMI</name>
<dbReference type="EMBL" id="CARXXK010000001">
    <property type="protein sequence ID" value="CAI6346216.1"/>
    <property type="molecule type" value="Genomic_DNA"/>
</dbReference>
<gene>
    <name evidence="1" type="ORF">MEUPH1_LOCUS3149</name>
</gene>
<sequence>MWPISSSSNSDNDDENIIIRRRRIFRPRINNNFIAEYEYNERFRMNSVKLEYIVSRIEHLLVHHANRNHALSPIQQIHLCLYFLGSGTQYHAIGYMHGGSKATVCRVVRNVTKAINEVLLGTMA</sequence>